<dbReference type="GeneID" id="81121372"/>
<dbReference type="Proteomes" id="UP001596368">
    <property type="component" value="Unassembled WGS sequence"/>
</dbReference>
<proteinExistence type="predicted"/>
<reference evidence="2 3" key="1">
    <citation type="journal article" date="2019" name="Int. J. Syst. Evol. Microbiol.">
        <title>The Global Catalogue of Microorganisms (GCM) 10K type strain sequencing project: providing services to taxonomists for standard genome sequencing and annotation.</title>
        <authorList>
            <consortium name="The Broad Institute Genomics Platform"/>
            <consortium name="The Broad Institute Genome Sequencing Center for Infectious Disease"/>
            <person name="Wu L."/>
            <person name="Ma J."/>
        </authorList>
    </citation>
    <scope>NUCLEOTIDE SEQUENCE [LARGE SCALE GENOMIC DNA]</scope>
    <source>
        <strain evidence="2 3">DT92</strain>
    </source>
</reference>
<sequence length="169" mass="17439">MTGRERAAPVDVPFEELVSRLAASVAAAQAELDRGLAESVRTYAETRVPVTPRLVRTRDADGSVTTTAADPVDRSLLELGLTPTRYQFGEATVEVEFDMRVAEAGEDDGQSGGAYGLLADTAGVAAARRFDREATATASLSATLVPTPTPPGLARSGATEDGASGGDGE</sequence>
<accession>A0ABD5XT46</accession>
<evidence type="ECO:0000256" key="1">
    <source>
        <dbReference type="SAM" id="MobiDB-lite"/>
    </source>
</evidence>
<evidence type="ECO:0000313" key="3">
    <source>
        <dbReference type="Proteomes" id="UP001596368"/>
    </source>
</evidence>
<organism evidence="2 3">
    <name type="scientific">Halobaculum litoreum</name>
    <dbReference type="NCBI Taxonomy" id="3031998"/>
    <lineage>
        <taxon>Archaea</taxon>
        <taxon>Methanobacteriati</taxon>
        <taxon>Methanobacteriota</taxon>
        <taxon>Stenosarchaea group</taxon>
        <taxon>Halobacteria</taxon>
        <taxon>Halobacteriales</taxon>
        <taxon>Haloferacaceae</taxon>
        <taxon>Halobaculum</taxon>
    </lineage>
</organism>
<feature type="region of interest" description="Disordered" evidence="1">
    <location>
        <begin position="136"/>
        <end position="169"/>
    </location>
</feature>
<name>A0ABD5XT46_9EURY</name>
<dbReference type="AlphaFoldDB" id="A0ABD5XT46"/>
<protein>
    <submittedName>
        <fullName evidence="2">Uncharacterized protein</fullName>
    </submittedName>
</protein>
<comment type="caution">
    <text evidence="2">The sequence shown here is derived from an EMBL/GenBank/DDBJ whole genome shotgun (WGS) entry which is preliminary data.</text>
</comment>
<gene>
    <name evidence="2" type="ORF">ACFQRB_10710</name>
</gene>
<evidence type="ECO:0000313" key="2">
    <source>
        <dbReference type="EMBL" id="MFC7136835.1"/>
    </source>
</evidence>
<keyword evidence="3" id="KW-1185">Reference proteome</keyword>
<dbReference type="RefSeq" id="WP_284014157.1">
    <property type="nucleotide sequence ID" value="NZ_CP126156.1"/>
</dbReference>
<dbReference type="EMBL" id="JBHSZG010000001">
    <property type="protein sequence ID" value="MFC7136835.1"/>
    <property type="molecule type" value="Genomic_DNA"/>
</dbReference>